<evidence type="ECO:0000256" key="9">
    <source>
        <dbReference type="ARBA" id="ARBA00023211"/>
    </source>
</evidence>
<dbReference type="PROSITE" id="PS51746">
    <property type="entry name" value="PPM_2"/>
    <property type="match status" value="1"/>
</dbReference>
<keyword evidence="15" id="KW-1185">Reference proteome</keyword>
<evidence type="ECO:0000256" key="11">
    <source>
        <dbReference type="ARBA" id="ARBA00048336"/>
    </source>
</evidence>
<comment type="cofactor">
    <cofactor evidence="2">
        <name>Mg(2+)</name>
        <dbReference type="ChEBI" id="CHEBI:18420"/>
    </cofactor>
</comment>
<dbReference type="SMART" id="SM00332">
    <property type="entry name" value="PP2Cc"/>
    <property type="match status" value="1"/>
</dbReference>
<dbReference type="SUPFAM" id="SSF81606">
    <property type="entry name" value="PP2C-like"/>
    <property type="match status" value="1"/>
</dbReference>
<dbReference type="GO" id="GO:0004722">
    <property type="term" value="F:protein serine/threonine phosphatase activity"/>
    <property type="evidence" value="ECO:0007669"/>
    <property type="project" value="UniProtKB-EC"/>
</dbReference>
<reference evidence="14 15" key="1">
    <citation type="journal article" date="2020" name="Mol. Biol. Evol.">
        <title>Distinct Expression and Methylation Patterns for Genes with Different Fates following a Single Whole-Genome Duplication in Flowering Plants.</title>
        <authorList>
            <person name="Shi T."/>
            <person name="Rahmani R.S."/>
            <person name="Gugger P.F."/>
            <person name="Wang M."/>
            <person name="Li H."/>
            <person name="Zhang Y."/>
            <person name="Li Z."/>
            <person name="Wang Q."/>
            <person name="Van de Peer Y."/>
            <person name="Marchal K."/>
            <person name="Chen J."/>
        </authorList>
    </citation>
    <scope>NUCLEOTIDE SEQUENCE [LARGE SCALE GENOMIC DNA]</scope>
    <source>
        <tissue evidence="14">Leaf</tissue>
    </source>
</reference>
<protein>
    <recommendedName>
        <fullName evidence="4">protein-serine/threonine phosphatase</fullName>
        <ecNumber evidence="4">3.1.3.16</ecNumber>
    </recommendedName>
</protein>
<dbReference type="PANTHER" id="PTHR13832:SF165">
    <property type="entry name" value="PROTEIN PHOSPHATASE 2C 49-RELATED"/>
    <property type="match status" value="1"/>
</dbReference>
<dbReference type="GO" id="GO:0005634">
    <property type="term" value="C:nucleus"/>
    <property type="evidence" value="ECO:0007669"/>
    <property type="project" value="UniProtKB-ARBA"/>
</dbReference>
<evidence type="ECO:0000313" key="14">
    <source>
        <dbReference type="EMBL" id="DAD32993.1"/>
    </source>
</evidence>
<keyword evidence="5" id="KW-0479">Metal-binding</keyword>
<keyword evidence="9" id="KW-0464">Manganese</keyword>
<dbReference type="PROSITE" id="PS01032">
    <property type="entry name" value="PPM_1"/>
    <property type="match status" value="1"/>
</dbReference>
<proteinExistence type="inferred from homology"/>
<evidence type="ECO:0000256" key="4">
    <source>
        <dbReference type="ARBA" id="ARBA00013081"/>
    </source>
</evidence>
<evidence type="ECO:0000256" key="10">
    <source>
        <dbReference type="ARBA" id="ARBA00047761"/>
    </source>
</evidence>
<dbReference type="Pfam" id="PF00481">
    <property type="entry name" value="PP2C"/>
    <property type="match status" value="1"/>
</dbReference>
<dbReference type="Gene3D" id="3.60.40.10">
    <property type="entry name" value="PPM-type phosphatase domain"/>
    <property type="match status" value="1"/>
</dbReference>
<evidence type="ECO:0000256" key="5">
    <source>
        <dbReference type="ARBA" id="ARBA00022723"/>
    </source>
</evidence>
<evidence type="ECO:0000256" key="7">
    <source>
        <dbReference type="ARBA" id="ARBA00022842"/>
    </source>
</evidence>
<keyword evidence="7" id="KW-0460">Magnesium</keyword>
<organism evidence="14 15">
    <name type="scientific">Nelumbo nucifera</name>
    <name type="common">Sacred lotus</name>
    <dbReference type="NCBI Taxonomy" id="4432"/>
    <lineage>
        <taxon>Eukaryota</taxon>
        <taxon>Viridiplantae</taxon>
        <taxon>Streptophyta</taxon>
        <taxon>Embryophyta</taxon>
        <taxon>Tracheophyta</taxon>
        <taxon>Spermatophyta</taxon>
        <taxon>Magnoliopsida</taxon>
        <taxon>Proteales</taxon>
        <taxon>Nelumbonaceae</taxon>
        <taxon>Nelumbo</taxon>
    </lineage>
</organism>
<evidence type="ECO:0000256" key="6">
    <source>
        <dbReference type="ARBA" id="ARBA00022801"/>
    </source>
</evidence>
<dbReference type="InterPro" id="IPR001932">
    <property type="entry name" value="PPM-type_phosphatase-like_dom"/>
</dbReference>
<evidence type="ECO:0000256" key="8">
    <source>
        <dbReference type="ARBA" id="ARBA00022912"/>
    </source>
</evidence>
<evidence type="ECO:0000256" key="2">
    <source>
        <dbReference type="ARBA" id="ARBA00001946"/>
    </source>
</evidence>
<sequence>MVAEAKIICHQSIPVLDVQYRCIVKGNNPQKIEDIVDVSTPYSPAFHQIRASDSVSTDIARSEDARSLDSIPDVKIDSAILQFVPTLRSGSFVDIGPRRSMEDEHIRIDDLPTHLGSLFQCPKHSAFYGVFDGHGGSDAATYVKKNAMKFFFKDAGFPQASEDDDVFLEEVEKSVRKAFLLADLALADDRTVSSSSGTTALTALILGRLLLVANAGDCRAVLCRGGVAIEMSQDHRPIHASERRRVEELGGYIDDGYLNGVLAVTRALGDWDMKFPRGSPSPLIAEPEFRQIILTEDDEFLIIGCDGIWDVMSSQHAVSIVRRGLRRHGDPEQCARDLVMEALRLNTFDNLTVIVVAFSSLDNHIQGESTPPRQQQKLSRRKTAFHSASARSCACTILPVAAITLLSL</sequence>
<comment type="catalytic activity">
    <reaction evidence="10">
        <text>O-phospho-L-seryl-[protein] + H2O = L-seryl-[protein] + phosphate</text>
        <dbReference type="Rhea" id="RHEA:20629"/>
        <dbReference type="Rhea" id="RHEA-COMP:9863"/>
        <dbReference type="Rhea" id="RHEA-COMP:11604"/>
        <dbReference type="ChEBI" id="CHEBI:15377"/>
        <dbReference type="ChEBI" id="CHEBI:29999"/>
        <dbReference type="ChEBI" id="CHEBI:43474"/>
        <dbReference type="ChEBI" id="CHEBI:83421"/>
        <dbReference type="EC" id="3.1.3.16"/>
    </reaction>
</comment>
<gene>
    <name evidence="14" type="ORF">HUJ06_011844</name>
</gene>
<accession>A0A822YLN4</accession>
<comment type="similarity">
    <text evidence="3 12">Belongs to the PP2C family.</text>
</comment>
<feature type="domain" description="PPM-type phosphatase" evidence="13">
    <location>
        <begin position="88"/>
        <end position="358"/>
    </location>
</feature>
<dbReference type="EMBL" id="DUZY01000003">
    <property type="protein sequence ID" value="DAD32993.1"/>
    <property type="molecule type" value="Genomic_DNA"/>
</dbReference>
<evidence type="ECO:0000256" key="1">
    <source>
        <dbReference type="ARBA" id="ARBA00001936"/>
    </source>
</evidence>
<dbReference type="GO" id="GO:0005737">
    <property type="term" value="C:cytoplasm"/>
    <property type="evidence" value="ECO:0007669"/>
    <property type="project" value="UniProtKB-ARBA"/>
</dbReference>
<dbReference type="AlphaFoldDB" id="A0A822YLN4"/>
<dbReference type="InterPro" id="IPR015655">
    <property type="entry name" value="PP2C"/>
</dbReference>
<dbReference type="InterPro" id="IPR036457">
    <property type="entry name" value="PPM-type-like_dom_sf"/>
</dbReference>
<dbReference type="PANTHER" id="PTHR13832">
    <property type="entry name" value="PROTEIN PHOSPHATASE 2C"/>
    <property type="match status" value="1"/>
</dbReference>
<comment type="cofactor">
    <cofactor evidence="1">
        <name>Mn(2+)</name>
        <dbReference type="ChEBI" id="CHEBI:29035"/>
    </cofactor>
</comment>
<evidence type="ECO:0000256" key="3">
    <source>
        <dbReference type="ARBA" id="ARBA00006702"/>
    </source>
</evidence>
<dbReference type="FunFam" id="3.60.40.10:FF:000004">
    <property type="entry name" value="Probable protein phosphatase 2C 22"/>
    <property type="match status" value="1"/>
</dbReference>
<dbReference type="InterPro" id="IPR000222">
    <property type="entry name" value="PP2C_BS"/>
</dbReference>
<evidence type="ECO:0000313" key="15">
    <source>
        <dbReference type="Proteomes" id="UP000607653"/>
    </source>
</evidence>
<comment type="caution">
    <text evidence="14">The sequence shown here is derived from an EMBL/GenBank/DDBJ whole genome shotgun (WGS) entry which is preliminary data.</text>
</comment>
<name>A0A822YLN4_NELNU</name>
<dbReference type="GO" id="GO:0046872">
    <property type="term" value="F:metal ion binding"/>
    <property type="evidence" value="ECO:0007669"/>
    <property type="project" value="UniProtKB-KW"/>
</dbReference>
<comment type="catalytic activity">
    <reaction evidence="11">
        <text>O-phospho-L-threonyl-[protein] + H2O = L-threonyl-[protein] + phosphate</text>
        <dbReference type="Rhea" id="RHEA:47004"/>
        <dbReference type="Rhea" id="RHEA-COMP:11060"/>
        <dbReference type="Rhea" id="RHEA-COMP:11605"/>
        <dbReference type="ChEBI" id="CHEBI:15377"/>
        <dbReference type="ChEBI" id="CHEBI:30013"/>
        <dbReference type="ChEBI" id="CHEBI:43474"/>
        <dbReference type="ChEBI" id="CHEBI:61977"/>
        <dbReference type="EC" id="3.1.3.16"/>
    </reaction>
</comment>
<dbReference type="SMART" id="SM00331">
    <property type="entry name" value="PP2C_SIG"/>
    <property type="match status" value="1"/>
</dbReference>
<evidence type="ECO:0000256" key="12">
    <source>
        <dbReference type="RuleBase" id="RU003465"/>
    </source>
</evidence>
<dbReference type="Proteomes" id="UP000607653">
    <property type="component" value="Unassembled WGS sequence"/>
</dbReference>
<dbReference type="CDD" id="cd00143">
    <property type="entry name" value="PP2Cc"/>
    <property type="match status" value="1"/>
</dbReference>
<dbReference type="EC" id="3.1.3.16" evidence="4"/>
<keyword evidence="6 12" id="KW-0378">Hydrolase</keyword>
<keyword evidence="8 12" id="KW-0904">Protein phosphatase</keyword>
<evidence type="ECO:0000259" key="13">
    <source>
        <dbReference type="PROSITE" id="PS51746"/>
    </source>
</evidence>